<comment type="caution">
    <text evidence="1">The sequence shown here is derived from an EMBL/GenBank/DDBJ whole genome shotgun (WGS) entry which is preliminary data.</text>
</comment>
<dbReference type="EMBL" id="JAFBFH010000004">
    <property type="protein sequence ID" value="MBM7713826.1"/>
    <property type="molecule type" value="Genomic_DNA"/>
</dbReference>
<dbReference type="Pfam" id="PF02012">
    <property type="entry name" value="BNR"/>
    <property type="match status" value="1"/>
</dbReference>
<evidence type="ECO:0000313" key="1">
    <source>
        <dbReference type="EMBL" id="MBM7713826.1"/>
    </source>
</evidence>
<organism evidence="1 2">
    <name type="scientific">Siminovitchia thermophila</name>
    <dbReference type="NCBI Taxonomy" id="1245522"/>
    <lineage>
        <taxon>Bacteria</taxon>
        <taxon>Bacillati</taxon>
        <taxon>Bacillota</taxon>
        <taxon>Bacilli</taxon>
        <taxon>Bacillales</taxon>
        <taxon>Bacillaceae</taxon>
        <taxon>Siminovitchia</taxon>
    </lineage>
</organism>
<gene>
    <name evidence="1" type="ORF">JOC94_000796</name>
</gene>
<dbReference type="CDD" id="cd15482">
    <property type="entry name" value="Sialidase_non-viral"/>
    <property type="match status" value="1"/>
</dbReference>
<protein>
    <recommendedName>
        <fullName evidence="3">Oxidoreductase</fullName>
    </recommendedName>
</protein>
<evidence type="ECO:0000313" key="2">
    <source>
        <dbReference type="Proteomes" id="UP000823485"/>
    </source>
</evidence>
<accession>A0ABS2R2F9</accession>
<dbReference type="InterPro" id="IPR002860">
    <property type="entry name" value="BNR_rpt"/>
</dbReference>
<dbReference type="Gene3D" id="2.130.10.10">
    <property type="entry name" value="YVTN repeat-like/Quinoprotein amine dehydrogenase"/>
    <property type="match status" value="1"/>
</dbReference>
<proteinExistence type="predicted"/>
<dbReference type="Proteomes" id="UP000823485">
    <property type="component" value="Unassembled WGS sequence"/>
</dbReference>
<dbReference type="SUPFAM" id="SSF110296">
    <property type="entry name" value="Oligoxyloglucan reducing end-specific cellobiohydrolase"/>
    <property type="match status" value="1"/>
</dbReference>
<keyword evidence="2" id="KW-1185">Reference proteome</keyword>
<dbReference type="InterPro" id="IPR015943">
    <property type="entry name" value="WD40/YVTN_repeat-like_dom_sf"/>
</dbReference>
<dbReference type="RefSeq" id="WP_077113952.1">
    <property type="nucleotide sequence ID" value="NZ_JAFBFH010000004.1"/>
</dbReference>
<name>A0ABS2R2F9_9BACI</name>
<evidence type="ECO:0008006" key="3">
    <source>
        <dbReference type="Google" id="ProtNLM"/>
    </source>
</evidence>
<reference evidence="1 2" key="1">
    <citation type="submission" date="2021-01" db="EMBL/GenBank/DDBJ databases">
        <title>Genomic Encyclopedia of Type Strains, Phase IV (KMG-IV): sequencing the most valuable type-strain genomes for metagenomic binning, comparative biology and taxonomic classification.</title>
        <authorList>
            <person name="Goeker M."/>
        </authorList>
    </citation>
    <scope>NUCLEOTIDE SEQUENCE [LARGE SCALE GENOMIC DNA]</scope>
    <source>
        <strain evidence="1 2">DSM 105453</strain>
    </source>
</reference>
<sequence>MKHVILGIACVVIVGQIAGLILYHIPGKQEKALESHPVLDSQDSTVTEEQPLFAEEVIDYSLQHDKLSVTFDKGENWTPVPVEKESLFGGEYNGNQQELIENSYILTKERAAFLYSVGNSSESVQIKMAYSLDQGRSWEETVVAEQYPPMRFRKVSFLNDQFGYVISSGGRTMSQEVSSVFLTNDGGKSWRETNSSNVTRLLADGGFTDEQTGFLSFGIINPERPELHVTQDGGDTWEEAEIRIPEQYEKIFVIAETPFKEGNSLAVLVNQGPNGDYKGGKVKGKFVSDDNGKTWVFSTEVPANE</sequence>